<dbReference type="RefSeq" id="WP_076602476.1">
    <property type="nucleotide sequence ID" value="NZ_FTMD01000007.1"/>
</dbReference>
<comment type="similarity">
    <text evidence="1">Belongs to the UPF0065 (bug) family.</text>
</comment>
<name>A0A1N6WBK2_9RHOO</name>
<evidence type="ECO:0000256" key="1">
    <source>
        <dbReference type="ARBA" id="ARBA00006987"/>
    </source>
</evidence>
<dbReference type="OrthoDB" id="9780943at2"/>
<dbReference type="CDD" id="cd07012">
    <property type="entry name" value="PBP2_Bug_TTT"/>
    <property type="match status" value="1"/>
</dbReference>
<accession>A0A1N6WBK2</accession>
<dbReference type="Proteomes" id="UP000186819">
    <property type="component" value="Unassembled WGS sequence"/>
</dbReference>
<organism evidence="3 4">
    <name type="scientific">Aromatoleum tolulyticum</name>
    <dbReference type="NCBI Taxonomy" id="34027"/>
    <lineage>
        <taxon>Bacteria</taxon>
        <taxon>Pseudomonadati</taxon>
        <taxon>Pseudomonadota</taxon>
        <taxon>Betaproteobacteria</taxon>
        <taxon>Rhodocyclales</taxon>
        <taxon>Rhodocyclaceae</taxon>
        <taxon>Aromatoleum</taxon>
    </lineage>
</organism>
<dbReference type="InterPro" id="IPR042100">
    <property type="entry name" value="Bug_dom1"/>
</dbReference>
<dbReference type="PANTHER" id="PTHR42928">
    <property type="entry name" value="TRICARBOXYLATE-BINDING PROTEIN"/>
    <property type="match status" value="1"/>
</dbReference>
<evidence type="ECO:0000313" key="3">
    <source>
        <dbReference type="EMBL" id="SIQ87454.1"/>
    </source>
</evidence>
<dbReference type="EMBL" id="FTMD01000007">
    <property type="protein sequence ID" value="SIQ87454.1"/>
    <property type="molecule type" value="Genomic_DNA"/>
</dbReference>
<dbReference type="PIRSF" id="PIRSF017082">
    <property type="entry name" value="YflP"/>
    <property type="match status" value="1"/>
</dbReference>
<dbReference type="STRING" id="34027.SAMN05421829_107195"/>
<dbReference type="AlphaFoldDB" id="A0A1N6WBK2"/>
<evidence type="ECO:0000256" key="2">
    <source>
        <dbReference type="SAM" id="SignalP"/>
    </source>
</evidence>
<reference evidence="4" key="1">
    <citation type="submission" date="2017-01" db="EMBL/GenBank/DDBJ databases">
        <authorList>
            <person name="Varghese N."/>
            <person name="Submissions S."/>
        </authorList>
    </citation>
    <scope>NUCLEOTIDE SEQUENCE [LARGE SCALE GENOMIC DNA]</scope>
    <source>
        <strain evidence="4">ATCC 51758</strain>
    </source>
</reference>
<keyword evidence="2" id="KW-0732">Signal</keyword>
<dbReference type="Gene3D" id="3.40.190.10">
    <property type="entry name" value="Periplasmic binding protein-like II"/>
    <property type="match status" value="1"/>
</dbReference>
<dbReference type="PROSITE" id="PS51257">
    <property type="entry name" value="PROKAR_LIPOPROTEIN"/>
    <property type="match status" value="1"/>
</dbReference>
<keyword evidence="4" id="KW-1185">Reference proteome</keyword>
<dbReference type="InterPro" id="IPR005064">
    <property type="entry name" value="BUG"/>
</dbReference>
<feature type="signal peptide" evidence="2">
    <location>
        <begin position="1"/>
        <end position="32"/>
    </location>
</feature>
<feature type="chain" id="PRO_5012003544" evidence="2">
    <location>
        <begin position="33"/>
        <end position="327"/>
    </location>
</feature>
<gene>
    <name evidence="3" type="ORF">SAMN05421829_107195</name>
</gene>
<sequence length="327" mass="33706">MRHHDIGAGLGRALRTALAGLALAGATTLACAADYKILVPAAPGGGYDQLGRAVQAALQANKLAERVQVNNVTGAGGTIGLAQLINGSKGDGGALMASGKGMVSAVFINKSPVTLSNVTPIARLTGEYEVLVVPASSPLKSMADLVAAYKANPAAVSWAGGFAGGVDQLTAGMIVQAIGGEAGKFNYVAFGSGGEVLAQVLGGHVTVGLGGFNEFAGQIKAGKLRALAVTAPARVKDIDVPTLKEQGINVEFVNWRGIMAAPGISDAQRDELVKALTQMAKSESWKATLEKNEWVDMLMVGDEFRHYVEAEQKTVLKLVTDLGLVKK</sequence>
<dbReference type="SUPFAM" id="SSF53850">
    <property type="entry name" value="Periplasmic binding protein-like II"/>
    <property type="match status" value="1"/>
</dbReference>
<proteinExistence type="inferred from homology"/>
<dbReference type="Gene3D" id="3.40.190.150">
    <property type="entry name" value="Bordetella uptake gene, domain 1"/>
    <property type="match status" value="1"/>
</dbReference>
<evidence type="ECO:0000313" key="4">
    <source>
        <dbReference type="Proteomes" id="UP000186819"/>
    </source>
</evidence>
<dbReference type="PANTHER" id="PTHR42928:SF3">
    <property type="entry name" value="UPF0065 PROTEIN YFLP"/>
    <property type="match status" value="1"/>
</dbReference>
<protein>
    <submittedName>
        <fullName evidence="3">Putative tricarboxylic transport membrane protein</fullName>
    </submittedName>
</protein>
<dbReference type="Pfam" id="PF03401">
    <property type="entry name" value="TctC"/>
    <property type="match status" value="1"/>
</dbReference>